<keyword evidence="5" id="KW-1185">Reference proteome</keyword>
<organism evidence="5 6">
    <name type="scientific">Globodera rostochiensis</name>
    <name type="common">Golden nematode worm</name>
    <name type="synonym">Heterodera rostochiensis</name>
    <dbReference type="NCBI Taxonomy" id="31243"/>
    <lineage>
        <taxon>Eukaryota</taxon>
        <taxon>Metazoa</taxon>
        <taxon>Ecdysozoa</taxon>
        <taxon>Nematoda</taxon>
        <taxon>Chromadorea</taxon>
        <taxon>Rhabditida</taxon>
        <taxon>Tylenchina</taxon>
        <taxon>Tylenchomorpha</taxon>
        <taxon>Tylenchoidea</taxon>
        <taxon>Heteroderidae</taxon>
        <taxon>Heteroderinae</taxon>
        <taxon>Globodera</taxon>
    </lineage>
</organism>
<keyword evidence="2" id="KW-0689">Ribosomal protein</keyword>
<name>A0A914HBF7_GLORO</name>
<dbReference type="Pfam" id="PF07147">
    <property type="entry name" value="PDCD9"/>
    <property type="match status" value="1"/>
</dbReference>
<dbReference type="GO" id="GO:0003735">
    <property type="term" value="F:structural constituent of ribosome"/>
    <property type="evidence" value="ECO:0007669"/>
    <property type="project" value="InterPro"/>
</dbReference>
<evidence type="ECO:0000256" key="1">
    <source>
        <dbReference type="ARBA" id="ARBA00004173"/>
    </source>
</evidence>
<dbReference type="GO" id="GO:0006412">
    <property type="term" value="P:translation"/>
    <property type="evidence" value="ECO:0007669"/>
    <property type="project" value="InterPro"/>
</dbReference>
<dbReference type="InterPro" id="IPR010793">
    <property type="entry name" value="Ribosomal_mL37/mL65"/>
</dbReference>
<dbReference type="WBParaSite" id="Gr19_v10_g1556.t1">
    <property type="protein sequence ID" value="Gr19_v10_g1556.t1"/>
    <property type="gene ID" value="Gr19_v10_g1556"/>
</dbReference>
<evidence type="ECO:0000256" key="2">
    <source>
        <dbReference type="ARBA" id="ARBA00022980"/>
    </source>
</evidence>
<dbReference type="InterPro" id="IPR039982">
    <property type="entry name" value="Ribosomal_mL65"/>
</dbReference>
<evidence type="ECO:0000313" key="6">
    <source>
        <dbReference type="WBParaSite" id="Gr19_v10_g1556.t1"/>
    </source>
</evidence>
<evidence type="ECO:0000256" key="4">
    <source>
        <dbReference type="ARBA" id="ARBA00023274"/>
    </source>
</evidence>
<dbReference type="GO" id="GO:0005762">
    <property type="term" value="C:mitochondrial large ribosomal subunit"/>
    <property type="evidence" value="ECO:0007669"/>
    <property type="project" value="TreeGrafter"/>
</dbReference>
<keyword evidence="3" id="KW-0496">Mitochondrion</keyword>
<dbReference type="Proteomes" id="UP000887572">
    <property type="component" value="Unplaced"/>
</dbReference>
<keyword evidence="4" id="KW-0687">Ribonucleoprotein</keyword>
<sequence length="463" mass="53927">MRYWKPPPGMVKAPWYRRKIADRPSIVAEEAISPADESLVGWRLQDYYEVQDLVNLLPTVKEKIDFVNPYEREWKQAEKRWHRAWMAPLSKPRSAWAIPPTPNFFNVLDFYKYATKTRLANADEAEQEFEDFYKGLRLPTARFEKSVVESLALHLEREEMAKRENHPETERAENRAKFLRSLVDDAQLTMAHGNSKIADYRVSHCDRCESFWVRAGFLSLYEDLPVWEKEEEVPQIRKTKFTGDDRRRLGELAFTMRDKHIVQVRAKNPMKKLFDWNERAKLEATLFPPSVDVANECPGYEYDSGETHKFGRLAVKDITSLIKRLDEHWRCDSEIERREVLEECLAATAVASLFNWLNGQAHCLGHTQYTEILSPLSSQLVLSDGSQMFYFALGQLNTIAINIDVEGFNNQRTNYCCVSGPFKLYDEFDQGTKNFQYIDPLDGLLKDGLNPFVLERILQMCVV</sequence>
<dbReference type="AlphaFoldDB" id="A0A914HBF7"/>
<evidence type="ECO:0000256" key="3">
    <source>
        <dbReference type="ARBA" id="ARBA00023128"/>
    </source>
</evidence>
<protein>
    <submittedName>
        <fullName evidence="6">Uncharacterized protein</fullName>
    </submittedName>
</protein>
<reference evidence="6" key="1">
    <citation type="submission" date="2022-11" db="UniProtKB">
        <authorList>
            <consortium name="WormBaseParasite"/>
        </authorList>
    </citation>
    <scope>IDENTIFICATION</scope>
</reference>
<evidence type="ECO:0000313" key="5">
    <source>
        <dbReference type="Proteomes" id="UP000887572"/>
    </source>
</evidence>
<comment type="subcellular location">
    <subcellularLocation>
        <location evidence="1">Mitochondrion</location>
    </subcellularLocation>
</comment>
<dbReference type="PANTHER" id="PTHR13014:SF3">
    <property type="entry name" value="LARGE RIBOSOMAL SUBUNIT PROTEIN ML65"/>
    <property type="match status" value="1"/>
</dbReference>
<proteinExistence type="predicted"/>
<accession>A0A914HBF7</accession>
<dbReference type="PANTHER" id="PTHR13014">
    <property type="entry name" value="MITOCHONDRIAL 28S RIBOSOMAL PROTEIN S30/P52 PRO-APOTOTIC PROTEIN"/>
    <property type="match status" value="1"/>
</dbReference>